<accession>A0ABY6ZLU8</accession>
<dbReference type="Proteomes" id="UP001164761">
    <property type="component" value="Chromosome"/>
</dbReference>
<name>A0ABY6ZLU8_9BACL</name>
<dbReference type="EMBL" id="CP104067">
    <property type="protein sequence ID" value="WAH42935.1"/>
    <property type="molecule type" value="Genomic_DNA"/>
</dbReference>
<organism evidence="1 2">
    <name type="scientific">Alicyclobacillus fastidiosus</name>
    <dbReference type="NCBI Taxonomy" id="392011"/>
    <lineage>
        <taxon>Bacteria</taxon>
        <taxon>Bacillati</taxon>
        <taxon>Bacillota</taxon>
        <taxon>Bacilli</taxon>
        <taxon>Bacillales</taxon>
        <taxon>Alicyclobacillaceae</taxon>
        <taxon>Alicyclobacillus</taxon>
    </lineage>
</organism>
<proteinExistence type="predicted"/>
<evidence type="ECO:0000313" key="2">
    <source>
        <dbReference type="Proteomes" id="UP001164761"/>
    </source>
</evidence>
<keyword evidence="2" id="KW-1185">Reference proteome</keyword>
<evidence type="ECO:0000313" key="1">
    <source>
        <dbReference type="EMBL" id="WAH42935.1"/>
    </source>
</evidence>
<dbReference type="Pfam" id="PF01663">
    <property type="entry name" value="Phosphodiest"/>
    <property type="match status" value="2"/>
</dbReference>
<dbReference type="Gene3D" id="3.40.720.10">
    <property type="entry name" value="Alkaline Phosphatase, subunit A"/>
    <property type="match status" value="2"/>
</dbReference>
<dbReference type="InterPro" id="IPR017850">
    <property type="entry name" value="Alkaline_phosphatase_core_sf"/>
</dbReference>
<protein>
    <submittedName>
        <fullName evidence="1">Alkaline phosphatase family protein</fullName>
    </submittedName>
</protein>
<dbReference type="RefSeq" id="WP_268006813.1">
    <property type="nucleotide sequence ID" value="NZ_BSUT01000001.1"/>
</dbReference>
<sequence length="593" mass="66236">MAKKLILFGVDGLIPELVYRFAQEGDLPNIRRMLSDGASAELVPFISTWGDVNFVSMVSGQTPGMCWGGQRQPLANDKSLLSIMDKQGSKCALVHFPCSVSTEGTSHFVYAPFGDQTRLVELIPGMIYSTNPEKWPRHEVKENLGWPPQNTVAHHLKANRDGIEITNDGYAFWMHGVNGSSVQVYVDPVDDESVKLRLPNNASFILAVGEWTPWTYIQLGEHVGSVRFKLLAYDPDQRAVDVLQSQTNVQEGISNDPGLEQLLHQQCGPFISKWTVTASPDEPYHETSFEEAEYQATWLADAALNLLNDGDFQLFATVFRLNDETHHTCLGQCDPRSPFYDPECAPRYEQVMRQSYQLLDRAIGKILREKSEDTTLLVVSDHGDAPNSYFCDIYRRLEDCNLTKLDQNGQPILEHSKVYLKNERGGLEVFVNLKGREEQGIVPPEDYESVQTEIFRALTTWYHETPEGPKNVVGLVLRKQDAGMIGYWGSHTGDVIFAYNQGFVWGTNQCDTVAAVSQPGANHGPQIPTASTGYSSNYGIALWYGDGTRSGYVRDRLCYGAYAMNDVGTTISKLLGLSQTLGLDGRFMQDLFI</sequence>
<reference evidence="1" key="1">
    <citation type="submission" date="2022-08" db="EMBL/GenBank/DDBJ databases">
        <title>Alicyclobacillus fastidiosus DSM 17978, complete genome.</title>
        <authorList>
            <person name="Wang Q."/>
            <person name="Cai R."/>
            <person name="Wang Z."/>
        </authorList>
    </citation>
    <scope>NUCLEOTIDE SEQUENCE</scope>
    <source>
        <strain evidence="1">DSM 17978</strain>
    </source>
</reference>
<gene>
    <name evidence="1" type="ORF">NZD89_05795</name>
</gene>
<dbReference type="SUPFAM" id="SSF53649">
    <property type="entry name" value="Alkaline phosphatase-like"/>
    <property type="match status" value="1"/>
</dbReference>
<dbReference type="InterPro" id="IPR002591">
    <property type="entry name" value="Phosphodiest/P_Trfase"/>
</dbReference>